<dbReference type="EMBL" id="JADEWZ010000011">
    <property type="protein sequence ID" value="MBE9116035.1"/>
    <property type="molecule type" value="Genomic_DNA"/>
</dbReference>
<protein>
    <submittedName>
        <fullName evidence="2">Uncharacterized protein</fullName>
    </submittedName>
</protein>
<evidence type="ECO:0000313" key="2">
    <source>
        <dbReference type="EMBL" id="MBE9116035.1"/>
    </source>
</evidence>
<feature type="transmembrane region" description="Helical" evidence="1">
    <location>
        <begin position="12"/>
        <end position="34"/>
    </location>
</feature>
<organism evidence="2 3">
    <name type="scientific">Lusitaniella coriacea LEGE 07157</name>
    <dbReference type="NCBI Taxonomy" id="945747"/>
    <lineage>
        <taxon>Bacteria</taxon>
        <taxon>Bacillati</taxon>
        <taxon>Cyanobacteriota</taxon>
        <taxon>Cyanophyceae</taxon>
        <taxon>Spirulinales</taxon>
        <taxon>Lusitaniellaceae</taxon>
        <taxon>Lusitaniella</taxon>
    </lineage>
</organism>
<dbReference type="RefSeq" id="WP_194029131.1">
    <property type="nucleotide sequence ID" value="NZ_JADEWZ010000011.1"/>
</dbReference>
<dbReference type="AlphaFoldDB" id="A0A8J7J874"/>
<evidence type="ECO:0000256" key="1">
    <source>
        <dbReference type="SAM" id="Phobius"/>
    </source>
</evidence>
<name>A0A8J7J874_9CYAN</name>
<keyword evidence="3" id="KW-1185">Reference proteome</keyword>
<feature type="transmembrane region" description="Helical" evidence="1">
    <location>
        <begin position="40"/>
        <end position="59"/>
    </location>
</feature>
<keyword evidence="1" id="KW-1133">Transmembrane helix</keyword>
<proteinExistence type="predicted"/>
<dbReference type="Proteomes" id="UP000654482">
    <property type="component" value="Unassembled WGS sequence"/>
</dbReference>
<sequence length="76" mass="8038">MEYRTRGQVSKVVATAFVWGFATGMLGICIPLVSVTQSGVVLPAIAILGASVSTIAIWLSSQQSIPENSELTKEID</sequence>
<keyword evidence="1" id="KW-0812">Transmembrane</keyword>
<reference evidence="2" key="1">
    <citation type="submission" date="2020-10" db="EMBL/GenBank/DDBJ databases">
        <authorList>
            <person name="Castelo-Branco R."/>
            <person name="Eusebio N."/>
            <person name="Adriana R."/>
            <person name="Vieira A."/>
            <person name="Brugerolle De Fraissinette N."/>
            <person name="Rezende De Castro R."/>
            <person name="Schneider M.P."/>
            <person name="Vasconcelos V."/>
            <person name="Leao P.N."/>
        </authorList>
    </citation>
    <scope>NUCLEOTIDE SEQUENCE</scope>
    <source>
        <strain evidence="2">LEGE 07157</strain>
    </source>
</reference>
<comment type="caution">
    <text evidence="2">The sequence shown here is derived from an EMBL/GenBank/DDBJ whole genome shotgun (WGS) entry which is preliminary data.</text>
</comment>
<keyword evidence="1" id="KW-0472">Membrane</keyword>
<accession>A0A8J7J874</accession>
<evidence type="ECO:0000313" key="3">
    <source>
        <dbReference type="Proteomes" id="UP000654482"/>
    </source>
</evidence>
<gene>
    <name evidence="2" type="ORF">IQ249_09025</name>
</gene>